<sequence>MPRLTDLHLKISPAVNALRLETAKGWKRGEAGFGKRGEAGHLYWRIRHTRGFTCSALKSGAATPVPVR</sequence>
<dbReference type="Proteomes" id="UP000322181">
    <property type="component" value="Unassembled WGS sequence"/>
</dbReference>
<accession>A0A5M9QX09</accession>
<protein>
    <submittedName>
        <fullName evidence="1">Uncharacterized protein</fullName>
    </submittedName>
</protein>
<name>A0A5M9QX09_9GAMM</name>
<evidence type="ECO:0000313" key="2">
    <source>
        <dbReference type="Proteomes" id="UP000322181"/>
    </source>
</evidence>
<proteinExistence type="predicted"/>
<gene>
    <name evidence="1" type="ORF">F4V73_17785</name>
</gene>
<evidence type="ECO:0000313" key="1">
    <source>
        <dbReference type="EMBL" id="KAA8712970.1"/>
    </source>
</evidence>
<dbReference type="EMBL" id="VXKB01000008">
    <property type="protein sequence ID" value="KAA8712970.1"/>
    <property type="molecule type" value="Genomic_DNA"/>
</dbReference>
<comment type="caution">
    <text evidence="1">The sequence shown here is derived from an EMBL/GenBank/DDBJ whole genome shotgun (WGS) entry which is preliminary data.</text>
</comment>
<organism evidence="1 2">
    <name type="scientific">Morganella psychrotolerans</name>
    <dbReference type="NCBI Taxonomy" id="368603"/>
    <lineage>
        <taxon>Bacteria</taxon>
        <taxon>Pseudomonadati</taxon>
        <taxon>Pseudomonadota</taxon>
        <taxon>Gammaproteobacteria</taxon>
        <taxon>Enterobacterales</taxon>
        <taxon>Morganellaceae</taxon>
        <taxon>Morganella</taxon>
    </lineage>
</organism>
<dbReference type="AlphaFoldDB" id="A0A5M9QX09"/>
<reference evidence="1 2" key="1">
    <citation type="submission" date="2019-09" db="EMBL/GenBank/DDBJ databases">
        <title>Draft genome sequence of various Type strains from the CCUG.</title>
        <authorList>
            <person name="Pineiro-Iglesias B."/>
            <person name="Tunovic T."/>
            <person name="Unosson C."/>
            <person name="Inganas E."/>
            <person name="Ohlen M."/>
            <person name="Cardew S."/>
            <person name="Jensie-Markopoulos S."/>
            <person name="Salva-Serra F."/>
            <person name="Jaen-Luchoro D."/>
            <person name="Karlsson R."/>
            <person name="Svensson-Stadler L."/>
            <person name="Chun J."/>
            <person name="Moore E."/>
        </authorList>
    </citation>
    <scope>NUCLEOTIDE SEQUENCE [LARGE SCALE GENOMIC DNA]</scope>
    <source>
        <strain evidence="1 2">CCUG 53682T</strain>
    </source>
</reference>
<dbReference type="RefSeq" id="WP_150385158.1">
    <property type="nucleotide sequence ID" value="NZ_BAAAFS010000007.1"/>
</dbReference>